<dbReference type="PRINTS" id="PR00039">
    <property type="entry name" value="HTHLYSR"/>
</dbReference>
<comment type="caution">
    <text evidence="2">The sequence shown here is derived from an EMBL/GenBank/DDBJ whole genome shotgun (WGS) entry which is preliminary data.</text>
</comment>
<protein>
    <submittedName>
        <fullName evidence="2">LysR family transcriptional regulator</fullName>
    </submittedName>
</protein>
<proteinExistence type="predicted"/>
<feature type="domain" description="HTH lysR-type" evidence="1">
    <location>
        <begin position="9"/>
        <end position="66"/>
    </location>
</feature>
<name>A0ABW3AC87_9ACTN</name>
<feature type="non-terminal residue" evidence="2">
    <location>
        <position position="105"/>
    </location>
</feature>
<evidence type="ECO:0000259" key="1">
    <source>
        <dbReference type="PROSITE" id="PS50931"/>
    </source>
</evidence>
<dbReference type="EMBL" id="JBHTHM010002844">
    <property type="protein sequence ID" value="MFD0788505.1"/>
    <property type="molecule type" value="Genomic_DNA"/>
</dbReference>
<dbReference type="PROSITE" id="PS50931">
    <property type="entry name" value="HTH_LYSR"/>
    <property type="match status" value="1"/>
</dbReference>
<dbReference type="InterPro" id="IPR036390">
    <property type="entry name" value="WH_DNA-bd_sf"/>
</dbReference>
<evidence type="ECO:0000313" key="3">
    <source>
        <dbReference type="Proteomes" id="UP001597053"/>
    </source>
</evidence>
<dbReference type="Proteomes" id="UP001597053">
    <property type="component" value="Unassembled WGS sequence"/>
</dbReference>
<dbReference type="SUPFAM" id="SSF46785">
    <property type="entry name" value="Winged helix' DNA-binding domain"/>
    <property type="match status" value="1"/>
</dbReference>
<dbReference type="Gene3D" id="1.10.10.10">
    <property type="entry name" value="Winged helix-like DNA-binding domain superfamily/Winged helix DNA-binding domain"/>
    <property type="match status" value="1"/>
</dbReference>
<evidence type="ECO:0000313" key="2">
    <source>
        <dbReference type="EMBL" id="MFD0788505.1"/>
    </source>
</evidence>
<reference evidence="3" key="1">
    <citation type="journal article" date="2019" name="Int. J. Syst. Evol. Microbiol.">
        <title>The Global Catalogue of Microorganisms (GCM) 10K type strain sequencing project: providing services to taxonomists for standard genome sequencing and annotation.</title>
        <authorList>
            <consortium name="The Broad Institute Genomics Platform"/>
            <consortium name="The Broad Institute Genome Sequencing Center for Infectious Disease"/>
            <person name="Wu L."/>
            <person name="Ma J."/>
        </authorList>
    </citation>
    <scope>NUCLEOTIDE SEQUENCE [LARGE SCALE GENOMIC DNA]</scope>
    <source>
        <strain evidence="3">JCM 32148</strain>
    </source>
</reference>
<dbReference type="PANTHER" id="PTHR30419:SF30">
    <property type="entry name" value="LYSR FAMILY TRANSCRIPTIONAL REGULATOR"/>
    <property type="match status" value="1"/>
</dbReference>
<keyword evidence="3" id="KW-1185">Reference proteome</keyword>
<gene>
    <name evidence="2" type="ORF">ACFQZ8_31710</name>
</gene>
<sequence length="105" mass="11478">MASATVHRMQIEALDVLRTVVRHGSITAAAQELRYTQSAVSRQIAALEAEFGVVLFDRLPRGVTLTEEGRHLLPHVEAVLDRLITARRELDALRGLGGGRLRVGA</sequence>
<dbReference type="InterPro" id="IPR000847">
    <property type="entry name" value="LysR_HTH_N"/>
</dbReference>
<dbReference type="InterPro" id="IPR050950">
    <property type="entry name" value="HTH-type_LysR_regulators"/>
</dbReference>
<dbReference type="InterPro" id="IPR036388">
    <property type="entry name" value="WH-like_DNA-bd_sf"/>
</dbReference>
<accession>A0ABW3AC87</accession>
<dbReference type="Pfam" id="PF00126">
    <property type="entry name" value="HTH_1"/>
    <property type="match status" value="1"/>
</dbReference>
<organism evidence="2 3">
    <name type="scientific">Micromonospora azadirachtae</name>
    <dbReference type="NCBI Taxonomy" id="1970735"/>
    <lineage>
        <taxon>Bacteria</taxon>
        <taxon>Bacillati</taxon>
        <taxon>Actinomycetota</taxon>
        <taxon>Actinomycetes</taxon>
        <taxon>Micromonosporales</taxon>
        <taxon>Micromonosporaceae</taxon>
        <taxon>Micromonospora</taxon>
    </lineage>
</organism>
<dbReference type="PANTHER" id="PTHR30419">
    <property type="entry name" value="HTH-TYPE TRANSCRIPTIONAL REGULATOR YBHD"/>
    <property type="match status" value="1"/>
</dbReference>